<gene>
    <name evidence="1" type="ORF">K3769_04275</name>
</gene>
<keyword evidence="2" id="KW-1185">Reference proteome</keyword>
<dbReference type="RefSeq" id="WP_267025110.1">
    <property type="nucleotide sequence ID" value="NZ_JAIFZO010000002.1"/>
</dbReference>
<dbReference type="Proteomes" id="UP001165590">
    <property type="component" value="Unassembled WGS sequence"/>
</dbReference>
<name>A0ABT3UWQ9_9ACTN</name>
<evidence type="ECO:0000313" key="1">
    <source>
        <dbReference type="EMBL" id="MCX4232007.1"/>
    </source>
</evidence>
<evidence type="ECO:0000313" key="2">
    <source>
        <dbReference type="Proteomes" id="UP001165590"/>
    </source>
</evidence>
<reference evidence="1" key="1">
    <citation type="journal article" date="2022" name="bioRxiv">
        <title>Discovery and biosynthetic assessment of Streptomyces ortus sp nov. isolated from a deep-sea sponge.</title>
        <authorList>
            <person name="Williams S.E."/>
        </authorList>
    </citation>
    <scope>NUCLEOTIDE SEQUENCE</scope>
    <source>
        <strain evidence="1">A15ISP2-DRY2</strain>
    </source>
</reference>
<dbReference type="EMBL" id="JAIFZO010000002">
    <property type="protein sequence ID" value="MCX4232007.1"/>
    <property type="molecule type" value="Genomic_DNA"/>
</dbReference>
<sequence>MARLQILELPEVFVGEASETPFVLVLDQVDDELAEDITRWPEDVATRIGARQVLCFPGTIDIPANDTTAYLDAARGALPADAHYEMTIGGKPVDWTRADEPRARAVDAVQERTDIASDADRLARWRIALADALGMDRLRDWDDIRNAAAGLRKERDARAAATEAVRNLHRPVEHRGQIICWECSAYDLAGLSTDNAPVAHDQCGTLRALKSDQSADA</sequence>
<accession>A0ABT3UWQ9</accession>
<proteinExistence type="predicted"/>
<comment type="caution">
    <text evidence="1">The sequence shown here is derived from an EMBL/GenBank/DDBJ whole genome shotgun (WGS) entry which is preliminary data.</text>
</comment>
<organism evidence="1 2">
    <name type="scientific">Streptomyces ortus</name>
    <dbReference type="NCBI Taxonomy" id="2867268"/>
    <lineage>
        <taxon>Bacteria</taxon>
        <taxon>Bacillati</taxon>
        <taxon>Actinomycetota</taxon>
        <taxon>Actinomycetes</taxon>
        <taxon>Kitasatosporales</taxon>
        <taxon>Streptomycetaceae</taxon>
        <taxon>Streptomyces</taxon>
    </lineage>
</organism>
<protein>
    <submittedName>
        <fullName evidence="1">Uncharacterized protein</fullName>
    </submittedName>
</protein>